<dbReference type="Pfam" id="PF01924">
    <property type="entry name" value="HypD"/>
    <property type="match status" value="1"/>
</dbReference>
<dbReference type="GO" id="GO:0051539">
    <property type="term" value="F:4 iron, 4 sulfur cluster binding"/>
    <property type="evidence" value="ECO:0007669"/>
    <property type="project" value="TreeGrafter"/>
</dbReference>
<dbReference type="HOGENOM" id="CLU_048562_1_0_7"/>
<proteinExistence type="inferred from homology"/>
<dbReference type="Gene3D" id="6.10.20.100">
    <property type="match status" value="1"/>
</dbReference>
<dbReference type="GO" id="GO:0070025">
    <property type="term" value="F:carbon monoxide binding"/>
    <property type="evidence" value="ECO:0007669"/>
    <property type="project" value="TreeGrafter"/>
</dbReference>
<dbReference type="NCBIfam" id="TIGR00075">
    <property type="entry name" value="hypD"/>
    <property type="match status" value="1"/>
</dbReference>
<dbReference type="PANTHER" id="PTHR30149">
    <property type="entry name" value="HYDROGENASE PROTEIN ASSEMBLY PROTEIN HYPD"/>
    <property type="match status" value="1"/>
</dbReference>
<organism evidence="4 5">
    <name type="scientific">Desulfomonile tiedjei (strain ATCC 49306 / DSM 6799 / DCB-1)</name>
    <dbReference type="NCBI Taxonomy" id="706587"/>
    <lineage>
        <taxon>Bacteria</taxon>
        <taxon>Pseudomonadati</taxon>
        <taxon>Thermodesulfobacteriota</taxon>
        <taxon>Desulfomonilia</taxon>
        <taxon>Desulfomonilales</taxon>
        <taxon>Desulfomonilaceae</taxon>
        <taxon>Desulfomonile</taxon>
    </lineage>
</organism>
<dbReference type="eggNOG" id="COG0409">
    <property type="taxonomic scope" value="Bacteria"/>
</dbReference>
<gene>
    <name evidence="4" type="ordered locus">Desti_4107</name>
</gene>
<dbReference type="GO" id="GO:0005506">
    <property type="term" value="F:iron ion binding"/>
    <property type="evidence" value="ECO:0007669"/>
    <property type="project" value="TreeGrafter"/>
</dbReference>
<keyword evidence="5" id="KW-1185">Reference proteome</keyword>
<reference evidence="5" key="1">
    <citation type="submission" date="2012-06" db="EMBL/GenBank/DDBJ databases">
        <title>Complete sequence of chromosome of Desulfomonile tiedjei DSM 6799.</title>
        <authorList>
            <person name="Lucas S."/>
            <person name="Copeland A."/>
            <person name="Lapidus A."/>
            <person name="Glavina del Rio T."/>
            <person name="Dalin E."/>
            <person name="Tice H."/>
            <person name="Bruce D."/>
            <person name="Goodwin L."/>
            <person name="Pitluck S."/>
            <person name="Peters L."/>
            <person name="Ovchinnikova G."/>
            <person name="Zeytun A."/>
            <person name="Lu M."/>
            <person name="Kyrpides N."/>
            <person name="Mavromatis K."/>
            <person name="Ivanova N."/>
            <person name="Brettin T."/>
            <person name="Detter J.C."/>
            <person name="Han C."/>
            <person name="Larimer F."/>
            <person name="Land M."/>
            <person name="Hauser L."/>
            <person name="Markowitz V."/>
            <person name="Cheng J.-F."/>
            <person name="Hugenholtz P."/>
            <person name="Woyke T."/>
            <person name="Wu D."/>
            <person name="Spring S."/>
            <person name="Schroeder M."/>
            <person name="Brambilla E."/>
            <person name="Klenk H.-P."/>
            <person name="Eisen J.A."/>
        </authorList>
    </citation>
    <scope>NUCLEOTIDE SEQUENCE [LARGE SCALE GENOMIC DNA]</scope>
    <source>
        <strain evidence="5">ATCC 49306 / DSM 6799 / DCB-1</strain>
    </source>
</reference>
<dbReference type="InterPro" id="IPR002780">
    <property type="entry name" value="Hyd_form_HypD"/>
</dbReference>
<accession>I4CB04</accession>
<dbReference type="Gene3D" id="3.40.50.11750">
    <property type="entry name" value="HypD, alpha/beta domain 1"/>
    <property type="match status" value="2"/>
</dbReference>
<dbReference type="GO" id="GO:0051604">
    <property type="term" value="P:protein maturation"/>
    <property type="evidence" value="ECO:0007669"/>
    <property type="project" value="TreeGrafter"/>
</dbReference>
<dbReference type="OrthoDB" id="9770424at2"/>
<dbReference type="PIRSF" id="PIRSF005622">
    <property type="entry name" value="Hydrgn_mat_hypD"/>
    <property type="match status" value="1"/>
</dbReference>
<dbReference type="STRING" id="706587.Desti_4107"/>
<evidence type="ECO:0000256" key="3">
    <source>
        <dbReference type="ARBA" id="ARBA00023004"/>
    </source>
</evidence>
<dbReference type="RefSeq" id="WP_014811870.1">
    <property type="nucleotide sequence ID" value="NC_018025.1"/>
</dbReference>
<keyword evidence="2" id="KW-0479">Metal-binding</keyword>
<dbReference type="AlphaFoldDB" id="I4CB04"/>
<dbReference type="InterPro" id="IPR042243">
    <property type="entry name" value="HypD_1"/>
</dbReference>
<sequence>MIPNQEQQAAQALVREIKNLAGKYAKRMRFMEVCGTHTMAIHAAGLKSLFPDNISLVSGPGCPVCVTEKHFIDHAILLAKKYDATVVTFGDLVRVPGSTGSLASWRSEGGSVRVIYSPLDSIEVALSQLPRPAVFLGVGFETTIPTVAATLKAAQARGVENLFVLPAFKTIHQPLKILAEQQDLNGFLLPGHVSAIIGSDCYRYLSEDFGKPGVIAGFEPLDILLAVRDLVRMTLEKSPAILNDYQRVVRHHGNPVARQIMNEVFEPADASWRGLGMIPRSGLAFRESYARFDAAARFPVEVPESKDDPRCLCAAILTGSRTPDRCGLFGKECTPEEPVGPCMVSSEGTCAAYYKYGAV</sequence>
<evidence type="ECO:0000313" key="5">
    <source>
        <dbReference type="Proteomes" id="UP000006055"/>
    </source>
</evidence>
<name>I4CB04_DESTA</name>
<keyword evidence="3" id="KW-0408">Iron</keyword>
<dbReference type="EMBL" id="CP003360">
    <property type="protein sequence ID" value="AFM26745.1"/>
    <property type="molecule type" value="Genomic_DNA"/>
</dbReference>
<dbReference type="InterPro" id="IPR042244">
    <property type="entry name" value="HypD_2_sf"/>
</dbReference>
<evidence type="ECO:0000313" key="4">
    <source>
        <dbReference type="EMBL" id="AFM26745.1"/>
    </source>
</evidence>
<dbReference type="PATRIC" id="fig|706587.4.peg.4654"/>
<evidence type="ECO:0000256" key="2">
    <source>
        <dbReference type="ARBA" id="ARBA00022723"/>
    </source>
</evidence>
<dbReference type="PANTHER" id="PTHR30149:SF0">
    <property type="entry name" value="HYDROGENASE MATURATION FACTOR HYPD"/>
    <property type="match status" value="1"/>
</dbReference>
<evidence type="ECO:0000256" key="1">
    <source>
        <dbReference type="ARBA" id="ARBA00007888"/>
    </source>
</evidence>
<comment type="similarity">
    <text evidence="1">Belongs to the HypD family.</text>
</comment>
<protein>
    <submittedName>
        <fullName evidence="4">Hydrogenase expression/formation protein HypD</fullName>
    </submittedName>
</protein>
<dbReference type="Proteomes" id="UP000006055">
    <property type="component" value="Chromosome"/>
</dbReference>
<dbReference type="KEGG" id="dti:Desti_4107"/>